<name>A0AA38XXN4_9EURO</name>
<organism evidence="2">
    <name type="scientific">Knufia peltigerae</name>
    <dbReference type="NCBI Taxonomy" id="1002370"/>
    <lineage>
        <taxon>Eukaryota</taxon>
        <taxon>Fungi</taxon>
        <taxon>Dikarya</taxon>
        <taxon>Ascomycota</taxon>
        <taxon>Pezizomycotina</taxon>
        <taxon>Eurotiomycetes</taxon>
        <taxon>Chaetothyriomycetidae</taxon>
        <taxon>Chaetothyriales</taxon>
        <taxon>Trichomeriaceae</taxon>
        <taxon>Knufia</taxon>
    </lineage>
</organism>
<evidence type="ECO:0000256" key="1">
    <source>
        <dbReference type="SAM" id="Coils"/>
    </source>
</evidence>
<evidence type="ECO:0000313" key="2">
    <source>
        <dbReference type="EMBL" id="KAJ9627471.1"/>
    </source>
</evidence>
<dbReference type="SUPFAM" id="SSF56954">
    <property type="entry name" value="Outer membrane efflux proteins (OEP)"/>
    <property type="match status" value="1"/>
</dbReference>
<keyword evidence="1" id="KW-0175">Coiled coil</keyword>
<dbReference type="PANTHER" id="PTHR30203">
    <property type="entry name" value="OUTER MEMBRANE CATION EFFLUX PROTEIN"/>
    <property type="match status" value="1"/>
</dbReference>
<dbReference type="PANTHER" id="PTHR30203:SF24">
    <property type="entry name" value="BLR4935 PROTEIN"/>
    <property type="match status" value="1"/>
</dbReference>
<feature type="coiled-coil region" evidence="1">
    <location>
        <begin position="259"/>
        <end position="286"/>
    </location>
</feature>
<protein>
    <recommendedName>
        <fullName evidence="3">TolC family protein</fullName>
    </recommendedName>
</protein>
<dbReference type="AlphaFoldDB" id="A0AA38XXN4"/>
<dbReference type="InterPro" id="IPR010131">
    <property type="entry name" value="MdtP/NodT-like"/>
</dbReference>
<comment type="caution">
    <text evidence="2">The sequence shown here is derived from an EMBL/GenBank/DDBJ whole genome shotgun (WGS) entry which is preliminary data.</text>
</comment>
<dbReference type="Pfam" id="PF02321">
    <property type="entry name" value="OEP"/>
    <property type="match status" value="2"/>
</dbReference>
<evidence type="ECO:0008006" key="3">
    <source>
        <dbReference type="Google" id="ProtNLM"/>
    </source>
</evidence>
<reference evidence="2" key="1">
    <citation type="submission" date="2022-10" db="EMBL/GenBank/DDBJ databases">
        <title>Culturing micro-colonial fungi from biological soil crusts in the Mojave desert and describing Neophaeococcomyces mojavensis, and introducing the new genera and species Taxawa tesnikishii.</title>
        <authorList>
            <person name="Kurbessoian T."/>
            <person name="Stajich J.E."/>
        </authorList>
    </citation>
    <scope>NUCLEOTIDE SEQUENCE</scope>
    <source>
        <strain evidence="2">TK_35</strain>
    </source>
</reference>
<dbReference type="EMBL" id="JAPDRN010000077">
    <property type="protein sequence ID" value="KAJ9627471.1"/>
    <property type="molecule type" value="Genomic_DNA"/>
</dbReference>
<dbReference type="InterPro" id="IPR003423">
    <property type="entry name" value="OMP_efflux"/>
</dbReference>
<gene>
    <name evidence="2" type="ORF">H2204_009698</name>
</gene>
<proteinExistence type="predicted"/>
<accession>A0AA38XXN4</accession>
<dbReference type="GO" id="GO:0015562">
    <property type="term" value="F:efflux transmembrane transporter activity"/>
    <property type="evidence" value="ECO:0007669"/>
    <property type="project" value="InterPro"/>
</dbReference>
<dbReference type="Gene3D" id="1.20.1600.10">
    <property type="entry name" value="Outer membrane efflux proteins (OEP)"/>
    <property type="match status" value="1"/>
</dbReference>
<sequence length="507" mass="54204">MVGELHVQTHLATADRGPAVSPPAAERGIDVALHRLQQLVLCCGQAVPAPEILLAVADIGRVRSAGMRRAPVDIENLRSTSMHVRLAAIAAWLLLGGAVTTPAAAAELMTLEDAFARVAQTHPELRLVDARATVLAAERDQAVQRPPWTVGAEVENALGTGAARGLDSAELTLSLSSVLERGGKLDARRTLAQSRIDALAVQRETGRLDLLAETAQRYLAVVGADRQRSLADMDVGQRQRTVAAARQRLQAGASPESVLLTAQAALARAELTRDRAEQQRIAARQHLAALWGERAPGFEVAAADPMALPAIASMQTLAEELERTPELAQFADAGRIAQARLQLVRSAASPDLSWQLGVRRLQETDDTALVASLSMPLGSRSRAQPGIRAGEAELEVLTIEREAKGLSLYSTLVEAHGRYTVAQAEVARLQGEVLPKLTRAEQAAERAYRAGAISYLEWAQLQSERTAMAQQQLDVALDAQRALIEIQRLTGQAFVTPPSAASIGETP</sequence>